<reference evidence="2" key="1">
    <citation type="submission" date="2014-09" db="EMBL/GenBank/DDBJ databases">
        <authorList>
            <person name="Magalhaes I.L.F."/>
            <person name="Oliveira U."/>
            <person name="Santos F.R."/>
            <person name="Vidigal T.H.D.A."/>
            <person name="Brescovit A.D."/>
            <person name="Santos A.J."/>
        </authorList>
    </citation>
    <scope>NUCLEOTIDE SEQUENCE</scope>
    <source>
        <tissue evidence="2">Shoot tissue taken approximately 20 cm above the soil surface</tissue>
    </source>
</reference>
<protein>
    <submittedName>
        <fullName evidence="2">Uncharacterized protein</fullName>
    </submittedName>
</protein>
<feature type="transmembrane region" description="Helical" evidence="1">
    <location>
        <begin position="36"/>
        <end position="56"/>
    </location>
</feature>
<dbReference type="AlphaFoldDB" id="A0A0A9HRZ9"/>
<keyword evidence="1" id="KW-0812">Transmembrane</keyword>
<dbReference type="EMBL" id="GBRH01162213">
    <property type="protein sequence ID" value="JAE35683.1"/>
    <property type="molecule type" value="Transcribed_RNA"/>
</dbReference>
<proteinExistence type="predicted"/>
<evidence type="ECO:0000256" key="1">
    <source>
        <dbReference type="SAM" id="Phobius"/>
    </source>
</evidence>
<reference evidence="2" key="2">
    <citation type="journal article" date="2015" name="Data Brief">
        <title>Shoot transcriptome of the giant reed, Arundo donax.</title>
        <authorList>
            <person name="Barrero R.A."/>
            <person name="Guerrero F.D."/>
            <person name="Moolhuijzen P."/>
            <person name="Goolsby J.A."/>
            <person name="Tidwell J."/>
            <person name="Bellgard S.E."/>
            <person name="Bellgard M.I."/>
        </authorList>
    </citation>
    <scope>NUCLEOTIDE SEQUENCE</scope>
    <source>
        <tissue evidence="2">Shoot tissue taken approximately 20 cm above the soil surface</tissue>
    </source>
</reference>
<name>A0A0A9HRZ9_ARUDO</name>
<keyword evidence="1" id="KW-0472">Membrane</keyword>
<evidence type="ECO:0000313" key="2">
    <source>
        <dbReference type="EMBL" id="JAE35683.1"/>
    </source>
</evidence>
<organism evidence="2">
    <name type="scientific">Arundo donax</name>
    <name type="common">Giant reed</name>
    <name type="synonym">Donax arundinaceus</name>
    <dbReference type="NCBI Taxonomy" id="35708"/>
    <lineage>
        <taxon>Eukaryota</taxon>
        <taxon>Viridiplantae</taxon>
        <taxon>Streptophyta</taxon>
        <taxon>Embryophyta</taxon>
        <taxon>Tracheophyta</taxon>
        <taxon>Spermatophyta</taxon>
        <taxon>Magnoliopsida</taxon>
        <taxon>Liliopsida</taxon>
        <taxon>Poales</taxon>
        <taxon>Poaceae</taxon>
        <taxon>PACMAD clade</taxon>
        <taxon>Arundinoideae</taxon>
        <taxon>Arundineae</taxon>
        <taxon>Arundo</taxon>
    </lineage>
</organism>
<accession>A0A0A9HRZ9</accession>
<sequence length="96" mass="11430">MQTGKGRVKIINKCLAKELYATSTRYKLYKARISRFTDFIVVFQGTYVLSVLSYILTTMVRNLHRLVCNMYHCLHLICQCNNKKDHEYISKRKNYE</sequence>
<keyword evidence="1" id="KW-1133">Transmembrane helix</keyword>